<dbReference type="PANTHER" id="PTHR47914">
    <property type="entry name" value="ALPHA/BETA-HYDROLASES SUPERFAMILY PROTEIN"/>
    <property type="match status" value="1"/>
</dbReference>
<comment type="caution">
    <text evidence="2">The sequence shown here is derived from an EMBL/GenBank/DDBJ whole genome shotgun (WGS) entry which is preliminary data.</text>
</comment>
<proteinExistence type="predicted"/>
<reference evidence="2" key="1">
    <citation type="submission" date="2021-02" db="EMBL/GenBank/DDBJ databases">
        <title>Metagenome analyses of Stigonema ocellatum DSM 106950, Chlorogloea purpurea SAG 13.99 and Gomphosphaeria aponina DSM 107014.</title>
        <authorList>
            <person name="Marter P."/>
            <person name="Huang S."/>
        </authorList>
    </citation>
    <scope>NUCLEOTIDE SEQUENCE</scope>
    <source>
        <strain evidence="2">JP213</strain>
    </source>
</reference>
<dbReference type="EMBL" id="JADQBC010000002">
    <property type="protein sequence ID" value="MBR8826422.1"/>
    <property type="molecule type" value="Genomic_DNA"/>
</dbReference>
<feature type="domain" description="AB hydrolase-1" evidence="1">
    <location>
        <begin position="46"/>
        <end position="295"/>
    </location>
</feature>
<dbReference type="InterPro" id="IPR000073">
    <property type="entry name" value="AB_hydrolase_1"/>
</dbReference>
<gene>
    <name evidence="2" type="ORF">DSM107014_00715</name>
</gene>
<accession>A0A941JS77</accession>
<dbReference type="PANTHER" id="PTHR47914:SF1">
    <property type="entry name" value="ALPHA_BETA-HYDROLASES SUPERFAMILY PROTEIN"/>
    <property type="match status" value="1"/>
</dbReference>
<dbReference type="Proteomes" id="UP000767446">
    <property type="component" value="Unassembled WGS sequence"/>
</dbReference>
<sequence>MTVLNLSSSLGSHTQIGGTVEHFSWNWQQQQELNLVYEKLGQGNPVLLLPAFSTVSSRTEMAGIARLLADNYEVFALDWLGFGGMKCAPLDYQPPLYHQLLTDFVVARFSEPITIVAAGHATGYAVKLAQTHPDVVSKLVLIAPTWCGPLRVMGVPTWMRQGVKNLVRSPIIGQFLYYLNTTPGFLRFMYSRHVYVDQSKLTKEFITEKRQITQHRGARYAPVAFVTGAIDPVTSRSEFLELIESVSLPILTIIAKQAPPYSLAEMEAMGQVAKVETVRLAGTLGIHEEEYEAVYQAIRSFI</sequence>
<evidence type="ECO:0000313" key="2">
    <source>
        <dbReference type="EMBL" id="MBR8826422.1"/>
    </source>
</evidence>
<dbReference type="SUPFAM" id="SSF53474">
    <property type="entry name" value="alpha/beta-Hydrolases"/>
    <property type="match status" value="1"/>
</dbReference>
<protein>
    <submittedName>
        <fullName evidence="2">Alpha/beta hydrolase</fullName>
    </submittedName>
</protein>
<dbReference type="GO" id="GO:0016787">
    <property type="term" value="F:hydrolase activity"/>
    <property type="evidence" value="ECO:0007669"/>
    <property type="project" value="UniProtKB-KW"/>
</dbReference>
<dbReference type="AlphaFoldDB" id="A0A941JS77"/>
<dbReference type="InterPro" id="IPR029058">
    <property type="entry name" value="AB_hydrolase_fold"/>
</dbReference>
<keyword evidence="2" id="KW-0378">Hydrolase</keyword>
<name>A0A941JS77_9CHRO</name>
<evidence type="ECO:0000313" key="3">
    <source>
        <dbReference type="Proteomes" id="UP000767446"/>
    </source>
</evidence>
<dbReference type="Pfam" id="PF12697">
    <property type="entry name" value="Abhydrolase_6"/>
    <property type="match status" value="1"/>
</dbReference>
<organism evidence="2 3">
    <name type="scientific">Gomphosphaeria aponina SAG 52.96 = DSM 107014</name>
    <dbReference type="NCBI Taxonomy" id="1521640"/>
    <lineage>
        <taxon>Bacteria</taxon>
        <taxon>Bacillati</taxon>
        <taxon>Cyanobacteriota</taxon>
        <taxon>Cyanophyceae</taxon>
        <taxon>Oscillatoriophycideae</taxon>
        <taxon>Chroococcales</taxon>
        <taxon>Gomphosphaeriaceae</taxon>
        <taxon>Gomphosphaeria</taxon>
    </lineage>
</organism>
<dbReference type="Gene3D" id="3.40.50.1820">
    <property type="entry name" value="alpha/beta hydrolase"/>
    <property type="match status" value="1"/>
</dbReference>
<evidence type="ECO:0000259" key="1">
    <source>
        <dbReference type="Pfam" id="PF12697"/>
    </source>
</evidence>